<comment type="similarity">
    <text evidence="1">Belongs to the phosphoglycerate mutase family.</text>
</comment>
<evidence type="ECO:0000256" key="1">
    <source>
        <dbReference type="ARBA" id="ARBA00038362"/>
    </source>
</evidence>
<dbReference type="InterPro" id="IPR029033">
    <property type="entry name" value="His_PPase_superfam"/>
</dbReference>
<organism evidence="3 4">
    <name type="scientific">Ilex paraguariensis</name>
    <name type="common">yerba mate</name>
    <dbReference type="NCBI Taxonomy" id="185542"/>
    <lineage>
        <taxon>Eukaryota</taxon>
        <taxon>Viridiplantae</taxon>
        <taxon>Streptophyta</taxon>
        <taxon>Embryophyta</taxon>
        <taxon>Tracheophyta</taxon>
        <taxon>Spermatophyta</taxon>
        <taxon>Magnoliopsida</taxon>
        <taxon>eudicotyledons</taxon>
        <taxon>Gunneridae</taxon>
        <taxon>Pentapetalae</taxon>
        <taxon>asterids</taxon>
        <taxon>campanulids</taxon>
        <taxon>Aquifoliales</taxon>
        <taxon>Aquifoliaceae</taxon>
        <taxon>Ilex</taxon>
    </lineage>
</organism>
<dbReference type="PANTHER" id="PTHR48100:SF34">
    <property type="entry name" value="PHOSPHOGLYCERATE MUTASE-LIKE PROTEIN 4"/>
    <property type="match status" value="1"/>
</dbReference>
<keyword evidence="4" id="KW-1185">Reference proteome</keyword>
<feature type="region of interest" description="Disordered" evidence="2">
    <location>
        <begin position="47"/>
        <end position="67"/>
    </location>
</feature>
<dbReference type="Gene3D" id="3.40.50.1240">
    <property type="entry name" value="Phosphoglycerate mutase-like"/>
    <property type="match status" value="1"/>
</dbReference>
<sequence>MTDIEQSSNYKESVPKLKVIKDPELRERHLGDLQGLSLREAAKKSRKAHQAFVSHSPDQEIPGGGESLDQLYQRCTSSLERIGKKHRGERVVVVTHRGVIRALYKWASLVGRSAGKILSTSISKFHFSDGKWTLQSWGDVNHLRTR</sequence>
<dbReference type="PANTHER" id="PTHR48100">
    <property type="entry name" value="BROAD-SPECIFICITY PHOSPHATASE YOR283W-RELATED"/>
    <property type="match status" value="1"/>
</dbReference>
<reference evidence="3 4" key="1">
    <citation type="submission" date="2024-02" db="EMBL/GenBank/DDBJ databases">
        <authorList>
            <person name="Vignale AGUSTIN F."/>
            <person name="Sosa J E."/>
            <person name="Modenutti C."/>
        </authorList>
    </citation>
    <scope>NUCLEOTIDE SEQUENCE [LARGE SCALE GENOMIC DNA]</scope>
</reference>
<name>A0ABC8THJ2_9AQUA</name>
<evidence type="ECO:0008006" key="5">
    <source>
        <dbReference type="Google" id="ProtNLM"/>
    </source>
</evidence>
<dbReference type="EMBL" id="CAUOFW020004613">
    <property type="protein sequence ID" value="CAK9166454.1"/>
    <property type="molecule type" value="Genomic_DNA"/>
</dbReference>
<dbReference type="SUPFAM" id="SSF53254">
    <property type="entry name" value="Phosphoglycerate mutase-like"/>
    <property type="match status" value="1"/>
</dbReference>
<evidence type="ECO:0000313" key="4">
    <source>
        <dbReference type="Proteomes" id="UP001642360"/>
    </source>
</evidence>
<dbReference type="Pfam" id="PF00300">
    <property type="entry name" value="His_Phos_1"/>
    <property type="match status" value="1"/>
</dbReference>
<comment type="caution">
    <text evidence="3">The sequence shown here is derived from an EMBL/GenBank/DDBJ whole genome shotgun (WGS) entry which is preliminary data.</text>
</comment>
<dbReference type="AlphaFoldDB" id="A0ABC8THJ2"/>
<dbReference type="InterPro" id="IPR050275">
    <property type="entry name" value="PGM_Phosphatase"/>
</dbReference>
<gene>
    <name evidence="3" type="ORF">ILEXP_LOCUS35674</name>
</gene>
<accession>A0ABC8THJ2</accession>
<proteinExistence type="inferred from homology"/>
<dbReference type="Proteomes" id="UP001642360">
    <property type="component" value="Unassembled WGS sequence"/>
</dbReference>
<dbReference type="InterPro" id="IPR013078">
    <property type="entry name" value="His_Pase_superF_clade-1"/>
</dbReference>
<evidence type="ECO:0000256" key="2">
    <source>
        <dbReference type="SAM" id="MobiDB-lite"/>
    </source>
</evidence>
<evidence type="ECO:0000313" key="3">
    <source>
        <dbReference type="EMBL" id="CAK9166454.1"/>
    </source>
</evidence>
<protein>
    <recommendedName>
        <fullName evidence="5">Phosphoglycerate mutase</fullName>
    </recommendedName>
</protein>